<dbReference type="RefSeq" id="WP_116243574.1">
    <property type="nucleotide sequence ID" value="NZ_QUAB01000048.1"/>
</dbReference>
<dbReference type="Pfam" id="PF18029">
    <property type="entry name" value="Glyoxalase_6"/>
    <property type="match status" value="1"/>
</dbReference>
<name>A0A371NPE4_9MICO</name>
<organism evidence="2 3">
    <name type="scientific">Microbacterium bovistercoris</name>
    <dbReference type="NCBI Taxonomy" id="2293570"/>
    <lineage>
        <taxon>Bacteria</taxon>
        <taxon>Bacillati</taxon>
        <taxon>Actinomycetota</taxon>
        <taxon>Actinomycetes</taxon>
        <taxon>Micrococcales</taxon>
        <taxon>Microbacteriaceae</taxon>
        <taxon>Microbacterium</taxon>
    </lineage>
</organism>
<protein>
    <submittedName>
        <fullName evidence="2">VOC family protein</fullName>
    </submittedName>
</protein>
<reference evidence="2 3" key="1">
    <citation type="submission" date="2018-08" db="EMBL/GenBank/DDBJ databases">
        <title>Isolation, diversity and antifungal activity of Actinobacteria from cow dung.</title>
        <authorList>
            <person name="Ling L."/>
        </authorList>
    </citation>
    <scope>NUCLEOTIDE SEQUENCE [LARGE SCALE GENOMIC DNA]</scope>
    <source>
        <strain evidence="2 3">NEAU-LLE</strain>
    </source>
</reference>
<dbReference type="PANTHER" id="PTHR35908">
    <property type="entry name" value="HYPOTHETICAL FUSION PROTEIN"/>
    <property type="match status" value="1"/>
</dbReference>
<dbReference type="PANTHER" id="PTHR35908:SF1">
    <property type="entry name" value="CONSERVED PROTEIN"/>
    <property type="match status" value="1"/>
</dbReference>
<dbReference type="SUPFAM" id="SSF54593">
    <property type="entry name" value="Glyoxalase/Bleomycin resistance protein/Dihydroxybiphenyl dioxygenase"/>
    <property type="match status" value="1"/>
</dbReference>
<dbReference type="Proteomes" id="UP000262172">
    <property type="component" value="Unassembled WGS sequence"/>
</dbReference>
<gene>
    <name evidence="2" type="ORF">DY023_17270</name>
</gene>
<dbReference type="InterPro" id="IPR029068">
    <property type="entry name" value="Glyas_Bleomycin-R_OHBP_Dase"/>
</dbReference>
<feature type="domain" description="VOC" evidence="1">
    <location>
        <begin position="4"/>
        <end position="122"/>
    </location>
</feature>
<dbReference type="AlphaFoldDB" id="A0A371NPE4"/>
<keyword evidence="3" id="KW-1185">Reference proteome</keyword>
<dbReference type="CDD" id="cd06587">
    <property type="entry name" value="VOC"/>
    <property type="match status" value="1"/>
</dbReference>
<proteinExistence type="predicted"/>
<dbReference type="PROSITE" id="PS51819">
    <property type="entry name" value="VOC"/>
    <property type="match status" value="1"/>
</dbReference>
<evidence type="ECO:0000313" key="2">
    <source>
        <dbReference type="EMBL" id="REJ04056.1"/>
    </source>
</evidence>
<dbReference type="InterPro" id="IPR041581">
    <property type="entry name" value="Glyoxalase_6"/>
</dbReference>
<dbReference type="InterPro" id="IPR037523">
    <property type="entry name" value="VOC_core"/>
</dbReference>
<sequence length="131" mass="14408">MVSRIDAINITARDHESLGAFWQQLLALQEDPDNPNNPGDPVTVFLTEPVAVNFVFQPADEGKEFTPRIHFDLNPVGSTRDEEVERLKGLGATVVADRRRENGSGYVTMSDVDGNEFCVQRSPEEVAAAGH</sequence>
<dbReference type="Gene3D" id="3.10.180.10">
    <property type="entry name" value="2,3-Dihydroxybiphenyl 1,2-Dioxygenase, domain 1"/>
    <property type="match status" value="1"/>
</dbReference>
<evidence type="ECO:0000259" key="1">
    <source>
        <dbReference type="PROSITE" id="PS51819"/>
    </source>
</evidence>
<dbReference type="EMBL" id="QUAB01000048">
    <property type="protein sequence ID" value="REJ04056.1"/>
    <property type="molecule type" value="Genomic_DNA"/>
</dbReference>
<comment type="caution">
    <text evidence="2">The sequence shown here is derived from an EMBL/GenBank/DDBJ whole genome shotgun (WGS) entry which is preliminary data.</text>
</comment>
<accession>A0A371NPE4</accession>
<dbReference type="OrthoDB" id="5524593at2"/>
<evidence type="ECO:0000313" key="3">
    <source>
        <dbReference type="Proteomes" id="UP000262172"/>
    </source>
</evidence>